<evidence type="ECO:0000313" key="2">
    <source>
        <dbReference type="EMBL" id="MBB4350759.1"/>
    </source>
</evidence>
<organism evidence="2 5">
    <name type="scientific">Aliirhizobium cellulosilyticum</name>
    <dbReference type="NCBI Taxonomy" id="393664"/>
    <lineage>
        <taxon>Bacteria</taxon>
        <taxon>Pseudomonadati</taxon>
        <taxon>Pseudomonadota</taxon>
        <taxon>Alphaproteobacteria</taxon>
        <taxon>Hyphomicrobiales</taxon>
        <taxon>Rhizobiaceae</taxon>
        <taxon>Aliirhizobium</taxon>
    </lineage>
</organism>
<reference evidence="5 6" key="1">
    <citation type="submission" date="2020-08" db="EMBL/GenBank/DDBJ databases">
        <title>Genomic Encyclopedia of Type Strains, Phase IV (KMG-V): Genome sequencing to study the core and pangenomes of soil and plant-associated prokaryotes.</title>
        <authorList>
            <person name="Whitman W."/>
        </authorList>
    </citation>
    <scope>NUCLEOTIDE SEQUENCE [LARGE SCALE GENOMIC DNA]</scope>
    <source>
        <strain evidence="3 6">SEMIA 444</strain>
        <strain evidence="2 5">SEMIA 448</strain>
        <strain evidence="4 7">SEMIA 452</strain>
    </source>
</reference>
<evidence type="ECO:0000313" key="4">
    <source>
        <dbReference type="EMBL" id="MBB4448568.1"/>
    </source>
</evidence>
<feature type="region of interest" description="Disordered" evidence="1">
    <location>
        <begin position="119"/>
        <end position="161"/>
    </location>
</feature>
<protein>
    <submittedName>
        <fullName evidence="2">Uncharacterized protein</fullName>
    </submittedName>
</protein>
<evidence type="ECO:0000256" key="1">
    <source>
        <dbReference type="SAM" id="MobiDB-lite"/>
    </source>
</evidence>
<gene>
    <name evidence="3" type="ORF">GGE31_004491</name>
    <name evidence="2" type="ORF">GGE33_004533</name>
    <name evidence="4" type="ORF">GGE35_004414</name>
</gene>
<dbReference type="EMBL" id="JACIGW010000006">
    <property type="protein sequence ID" value="MBB4350759.1"/>
    <property type="molecule type" value="Genomic_DNA"/>
</dbReference>
<dbReference type="RefSeq" id="WP_183827979.1">
    <property type="nucleotide sequence ID" value="NZ_JACIGW010000006.1"/>
</dbReference>
<dbReference type="Proteomes" id="UP000576087">
    <property type="component" value="Unassembled WGS sequence"/>
</dbReference>
<evidence type="ECO:0000313" key="5">
    <source>
        <dbReference type="Proteomes" id="UP000520770"/>
    </source>
</evidence>
<evidence type="ECO:0000313" key="3">
    <source>
        <dbReference type="EMBL" id="MBB4413953.1"/>
    </source>
</evidence>
<dbReference type="EMBL" id="JACIHM010000007">
    <property type="protein sequence ID" value="MBB4448568.1"/>
    <property type="molecule type" value="Genomic_DNA"/>
</dbReference>
<name>A0A7W6SBK9_9HYPH</name>
<keyword evidence="6" id="KW-1185">Reference proteome</keyword>
<accession>A0A7W6SBK9</accession>
<comment type="caution">
    <text evidence="2">The sequence shown here is derived from an EMBL/GenBank/DDBJ whole genome shotgun (WGS) entry which is preliminary data.</text>
</comment>
<evidence type="ECO:0000313" key="7">
    <source>
        <dbReference type="Proteomes" id="UP000576087"/>
    </source>
</evidence>
<proteinExistence type="predicted"/>
<dbReference type="AlphaFoldDB" id="A0A7W6SBK9"/>
<sequence length="161" mass="18462">MNRLTRDRRAQAQNDRKSLAKVEKAIAGIIAAIEDGVYQPSMKARMDDLERQKAEIVARLGQVPADMPDIHLNRADLYCRRVERLSDILQRPPDGGRQAAEALRSLIWEIVLTPHNQAGLSSREPTRRVVRHSRLRQKPRKKATRFYARGRSLPPQPIFPE</sequence>
<feature type="compositionally biased region" description="Basic residues" evidence="1">
    <location>
        <begin position="128"/>
        <end position="144"/>
    </location>
</feature>
<dbReference type="Proteomes" id="UP000524535">
    <property type="component" value="Unassembled WGS sequence"/>
</dbReference>
<dbReference type="EMBL" id="JACIGY010000007">
    <property type="protein sequence ID" value="MBB4413953.1"/>
    <property type="molecule type" value="Genomic_DNA"/>
</dbReference>
<dbReference type="Proteomes" id="UP000520770">
    <property type="component" value="Unassembled WGS sequence"/>
</dbReference>
<evidence type="ECO:0000313" key="6">
    <source>
        <dbReference type="Proteomes" id="UP000524535"/>
    </source>
</evidence>